<dbReference type="CDD" id="cd07814">
    <property type="entry name" value="SRPBCC_CalC_Aha1-like"/>
    <property type="match status" value="1"/>
</dbReference>
<keyword evidence="4" id="KW-1185">Reference proteome</keyword>
<evidence type="ECO:0000313" key="3">
    <source>
        <dbReference type="EMBL" id="MFJ1267281.1"/>
    </source>
</evidence>
<proteinExistence type="inferred from homology"/>
<dbReference type="InterPro" id="IPR023393">
    <property type="entry name" value="START-like_dom_sf"/>
</dbReference>
<protein>
    <submittedName>
        <fullName evidence="3">SRPBCC domain-containing protein</fullName>
    </submittedName>
</protein>
<sequence>MSAISHDRVINASCATVYEALTTAQGLSSWFTTQVKGSGRPDSDWILKFENQHSFDWKIVMMDEGKCVVWKCIDGPGNSPGTEAGFYLKATADNQCTLTINHQGWNKNDPKLERCVEIWRTLMQHLQQYCETGIVAPVYH</sequence>
<gene>
    <name evidence="3" type="ORF">ACD661_01780</name>
</gene>
<dbReference type="Gene3D" id="3.30.530.20">
    <property type="match status" value="1"/>
</dbReference>
<reference evidence="3 4" key="1">
    <citation type="submission" date="2024-08" db="EMBL/GenBank/DDBJ databases">
        <title>Draft Genome Sequence of Legionella lytica strain DSB2004, Isolated From a Fire Sprinkler System.</title>
        <authorList>
            <person name="Everhart A.D."/>
            <person name="Kidane D.T."/>
            <person name="Farone A.L."/>
            <person name="Farone M.B."/>
        </authorList>
    </citation>
    <scope>NUCLEOTIDE SEQUENCE [LARGE SCALE GENOMIC DNA]</scope>
    <source>
        <strain evidence="3 4">DSB2004</strain>
    </source>
</reference>
<name>A0ABW8D5Z1_9GAMM</name>
<dbReference type="InterPro" id="IPR013538">
    <property type="entry name" value="ASHA1/2-like_C"/>
</dbReference>
<evidence type="ECO:0000256" key="1">
    <source>
        <dbReference type="ARBA" id="ARBA00006817"/>
    </source>
</evidence>
<dbReference type="Proteomes" id="UP001615550">
    <property type="component" value="Unassembled WGS sequence"/>
</dbReference>
<dbReference type="EMBL" id="JBGORX010000001">
    <property type="protein sequence ID" value="MFJ1267281.1"/>
    <property type="molecule type" value="Genomic_DNA"/>
</dbReference>
<accession>A0ABW8D5Z1</accession>
<evidence type="ECO:0000259" key="2">
    <source>
        <dbReference type="Pfam" id="PF08327"/>
    </source>
</evidence>
<comment type="similarity">
    <text evidence="1">Belongs to the AHA1 family.</text>
</comment>
<dbReference type="SUPFAM" id="SSF55961">
    <property type="entry name" value="Bet v1-like"/>
    <property type="match status" value="1"/>
</dbReference>
<evidence type="ECO:0000313" key="4">
    <source>
        <dbReference type="Proteomes" id="UP001615550"/>
    </source>
</evidence>
<organism evidence="3 4">
    <name type="scientific">Legionella lytica</name>
    <dbReference type="NCBI Taxonomy" id="96232"/>
    <lineage>
        <taxon>Bacteria</taxon>
        <taxon>Pseudomonadati</taxon>
        <taxon>Pseudomonadota</taxon>
        <taxon>Gammaproteobacteria</taxon>
        <taxon>Legionellales</taxon>
        <taxon>Legionellaceae</taxon>
        <taxon>Legionella</taxon>
    </lineage>
</organism>
<dbReference type="Pfam" id="PF08327">
    <property type="entry name" value="AHSA1"/>
    <property type="match status" value="1"/>
</dbReference>
<dbReference type="RefSeq" id="WP_400185866.1">
    <property type="nucleotide sequence ID" value="NZ_JBGORX010000001.1"/>
</dbReference>
<comment type="caution">
    <text evidence="3">The sequence shown here is derived from an EMBL/GenBank/DDBJ whole genome shotgun (WGS) entry which is preliminary data.</text>
</comment>
<feature type="domain" description="Activator of Hsp90 ATPase homologue 1/2-like C-terminal" evidence="2">
    <location>
        <begin position="11"/>
        <end position="130"/>
    </location>
</feature>